<accession>A0ABS6J2J1</accession>
<dbReference type="InterPro" id="IPR010664">
    <property type="entry name" value="LipoPS_assembly_LptC-rel"/>
</dbReference>
<proteinExistence type="predicted"/>
<dbReference type="EMBL" id="JAAATX020000005">
    <property type="protein sequence ID" value="MBU9697976.1"/>
    <property type="molecule type" value="Genomic_DNA"/>
</dbReference>
<comment type="caution">
    <text evidence="1">The sequence shown here is derived from an EMBL/GenBank/DDBJ whole genome shotgun (WGS) entry which is preliminary data.</text>
</comment>
<evidence type="ECO:0000313" key="1">
    <source>
        <dbReference type="EMBL" id="MBU9697976.1"/>
    </source>
</evidence>
<keyword evidence="2" id="KW-1185">Reference proteome</keyword>
<dbReference type="Pfam" id="PF06835">
    <property type="entry name" value="LptC"/>
    <property type="match status" value="1"/>
</dbReference>
<reference evidence="1 2" key="1">
    <citation type="submission" date="2021-06" db="EMBL/GenBank/DDBJ databases">
        <title>Rhodobacteraceae bacterium strain HSP-20.</title>
        <authorList>
            <person name="Chen W.-M."/>
        </authorList>
    </citation>
    <scope>NUCLEOTIDE SEQUENCE [LARGE SCALE GENOMIC DNA]</scope>
    <source>
        <strain evidence="1 2">HSP-20</strain>
    </source>
</reference>
<organism evidence="1 2">
    <name type="scientific">Paragemmobacter amnigenus</name>
    <dbReference type="NCBI Taxonomy" id="2852097"/>
    <lineage>
        <taxon>Bacteria</taxon>
        <taxon>Pseudomonadati</taxon>
        <taxon>Pseudomonadota</taxon>
        <taxon>Alphaproteobacteria</taxon>
        <taxon>Rhodobacterales</taxon>
        <taxon>Paracoccaceae</taxon>
        <taxon>Paragemmobacter</taxon>
    </lineage>
</organism>
<dbReference type="Gene3D" id="2.60.450.10">
    <property type="entry name" value="Lipopolysaccharide (LPS) transport protein A like domain"/>
    <property type="match status" value="1"/>
</dbReference>
<dbReference type="NCBIfam" id="TIGR04409">
    <property type="entry name" value="LptC_YrbK"/>
    <property type="match status" value="1"/>
</dbReference>
<dbReference type="Proteomes" id="UP000731907">
    <property type="component" value="Unassembled WGS sequence"/>
</dbReference>
<name>A0ABS6J2J1_9RHOB</name>
<sequence length="204" mass="21641">MARRAALDGWSRLVAWLKVLLPLLALGLLSTLFLVSNRVDPEDAIPYAQVDVEERLREPRMTAPTYAGTTRDGAALELRADETRPATADGQGQTAKKVNARLSTPDGAVTDLAADAAVMAPDGNEVTLTGNVTFNSSTGYDLVTEALTARLDETAIRSTTPVRATGPVGQITADRMELTQRGDGGAGYLLVFNGSVKLVFQPAK</sequence>
<gene>
    <name evidence="1" type="primary">lptC</name>
    <name evidence="1" type="ORF">GU927_008945</name>
</gene>
<evidence type="ECO:0000313" key="2">
    <source>
        <dbReference type="Proteomes" id="UP000731907"/>
    </source>
</evidence>
<dbReference type="InterPro" id="IPR026265">
    <property type="entry name" value="LptC"/>
</dbReference>
<dbReference type="RefSeq" id="WP_161762090.1">
    <property type="nucleotide sequence ID" value="NZ_JAAATX020000005.1"/>
</dbReference>
<protein>
    <submittedName>
        <fullName evidence="1">LPS export ABC transporter periplasmic protein LptC</fullName>
    </submittedName>
</protein>